<comment type="caution">
    <text evidence="1">The sequence shown here is derived from an EMBL/GenBank/DDBJ whole genome shotgun (WGS) entry which is preliminary data.</text>
</comment>
<proteinExistence type="predicted"/>
<dbReference type="RefSeq" id="WP_246970967.1">
    <property type="nucleotide sequence ID" value="NZ_CP095397.1"/>
</dbReference>
<name>A0ABD5P583_9EURY</name>
<accession>A0ABD5P583</accession>
<reference evidence="1 2" key="1">
    <citation type="journal article" date="2014" name="Int. J. Syst. Evol. Microbiol.">
        <title>Complete genome sequence of Corynebacterium casei LMG S-19264T (=DSM 44701T), isolated from a smear-ripened cheese.</title>
        <authorList>
            <consortium name="US DOE Joint Genome Institute (JGI-PGF)"/>
            <person name="Walter F."/>
            <person name="Albersmeier A."/>
            <person name="Kalinowski J."/>
            <person name="Ruckert C."/>
        </authorList>
    </citation>
    <scope>NUCLEOTIDE SEQUENCE [LARGE SCALE GENOMIC DNA]</scope>
    <source>
        <strain evidence="1 2">IBRC-M 10912</strain>
    </source>
</reference>
<dbReference type="EMBL" id="JBHSDJ010000132">
    <property type="protein sequence ID" value="MFC4249486.1"/>
    <property type="molecule type" value="Genomic_DNA"/>
</dbReference>
<dbReference type="Proteomes" id="UP001595821">
    <property type="component" value="Unassembled WGS sequence"/>
</dbReference>
<sequence length="166" mass="19274">MQFKLVPEAPEDLESVAAVQQAVPLIPANEDDCCARIMRRTEIAPRDEARTWLTFLRALGLAEEGSSGFTRTQRDPDPEDLRRTVREQIYGVEDVLETLEAADGPLAADEVYERFREKIPQYEQYRYGDRVDEIWRERVERILEWAVVLDLAERSESGYRRERTAA</sequence>
<dbReference type="Pfam" id="PF25947">
    <property type="entry name" value="WHD_halo_double"/>
    <property type="match status" value="1"/>
</dbReference>
<gene>
    <name evidence="1" type="ORF">ACFOZ7_21565</name>
</gene>
<dbReference type="AlphaFoldDB" id="A0ABD5P583"/>
<dbReference type="InterPro" id="IPR058821">
    <property type="entry name" value="Double_WHD-containing_halo"/>
</dbReference>
<evidence type="ECO:0000313" key="2">
    <source>
        <dbReference type="Proteomes" id="UP001595821"/>
    </source>
</evidence>
<dbReference type="GeneID" id="71852133"/>
<evidence type="ECO:0000313" key="1">
    <source>
        <dbReference type="EMBL" id="MFC4249486.1"/>
    </source>
</evidence>
<organism evidence="1 2">
    <name type="scientific">Natribaculum luteum</name>
    <dbReference type="NCBI Taxonomy" id="1586232"/>
    <lineage>
        <taxon>Archaea</taxon>
        <taxon>Methanobacteriati</taxon>
        <taxon>Methanobacteriota</taxon>
        <taxon>Stenosarchaea group</taxon>
        <taxon>Halobacteria</taxon>
        <taxon>Halobacteriales</taxon>
        <taxon>Natrialbaceae</taxon>
        <taxon>Natribaculum</taxon>
    </lineage>
</organism>
<protein>
    <submittedName>
        <fullName evidence="1">Uncharacterized protein</fullName>
    </submittedName>
</protein>